<evidence type="ECO:0000313" key="3">
    <source>
        <dbReference type="Proteomes" id="UP001281761"/>
    </source>
</evidence>
<evidence type="ECO:0000313" key="2">
    <source>
        <dbReference type="EMBL" id="KAK2953897.1"/>
    </source>
</evidence>
<gene>
    <name evidence="2" type="ORF">BLNAU_11157</name>
</gene>
<reference evidence="2 3" key="1">
    <citation type="journal article" date="2022" name="bioRxiv">
        <title>Genomics of Preaxostyla Flagellates Illuminates Evolutionary Transitions and the Path Towards Mitochondrial Loss.</title>
        <authorList>
            <person name="Novak L.V.F."/>
            <person name="Treitli S.C."/>
            <person name="Pyrih J."/>
            <person name="Halakuc P."/>
            <person name="Pipaliya S.V."/>
            <person name="Vacek V."/>
            <person name="Brzon O."/>
            <person name="Soukal P."/>
            <person name="Eme L."/>
            <person name="Dacks J.B."/>
            <person name="Karnkowska A."/>
            <person name="Elias M."/>
            <person name="Hampl V."/>
        </authorList>
    </citation>
    <scope>NUCLEOTIDE SEQUENCE [LARGE SCALE GENOMIC DNA]</scope>
    <source>
        <strain evidence="2">NAU3</strain>
        <tissue evidence="2">Gut</tissue>
    </source>
</reference>
<evidence type="ECO:0000256" key="1">
    <source>
        <dbReference type="SAM" id="MobiDB-lite"/>
    </source>
</evidence>
<protein>
    <submittedName>
        <fullName evidence="2">Uncharacterized protein</fullName>
    </submittedName>
</protein>
<organism evidence="2 3">
    <name type="scientific">Blattamonas nauphoetae</name>
    <dbReference type="NCBI Taxonomy" id="2049346"/>
    <lineage>
        <taxon>Eukaryota</taxon>
        <taxon>Metamonada</taxon>
        <taxon>Preaxostyla</taxon>
        <taxon>Oxymonadida</taxon>
        <taxon>Blattamonas</taxon>
    </lineage>
</organism>
<sequence>MEGSHFQSVPVLNSLQNSNRQLPSPSEDPESNESHTSLPFGAELPLNCTDVSECAFVDWTANPTNGKGGAQYVQYSALSRTSVQFRGNSAWQGSDVYFSSGCGTPAELMERVSDCRTDNDATSLYFEQTVQTGIIKQFGTATTITSLEITPSANTR</sequence>
<keyword evidence="3" id="KW-1185">Reference proteome</keyword>
<accession>A0ABQ9XR04</accession>
<dbReference type="EMBL" id="JARBJD010000085">
    <property type="protein sequence ID" value="KAK2953897.1"/>
    <property type="molecule type" value="Genomic_DNA"/>
</dbReference>
<feature type="region of interest" description="Disordered" evidence="1">
    <location>
        <begin position="1"/>
        <end position="39"/>
    </location>
</feature>
<proteinExistence type="predicted"/>
<name>A0ABQ9XR04_9EUKA</name>
<comment type="caution">
    <text evidence="2">The sequence shown here is derived from an EMBL/GenBank/DDBJ whole genome shotgun (WGS) entry which is preliminary data.</text>
</comment>
<dbReference type="Proteomes" id="UP001281761">
    <property type="component" value="Unassembled WGS sequence"/>
</dbReference>
<feature type="compositionally biased region" description="Polar residues" evidence="1">
    <location>
        <begin position="1"/>
        <end position="22"/>
    </location>
</feature>